<comment type="caution">
    <text evidence="2">The sequence shown here is derived from an EMBL/GenBank/DDBJ whole genome shotgun (WGS) entry which is preliminary data.</text>
</comment>
<dbReference type="AlphaFoldDB" id="A0AAE1NKQ6"/>
<accession>A0AAE1NKQ6</accession>
<name>A0AAE1NKQ6_9EUCA</name>
<organism evidence="2 3">
    <name type="scientific">Petrolisthes manimaculis</name>
    <dbReference type="NCBI Taxonomy" id="1843537"/>
    <lineage>
        <taxon>Eukaryota</taxon>
        <taxon>Metazoa</taxon>
        <taxon>Ecdysozoa</taxon>
        <taxon>Arthropoda</taxon>
        <taxon>Crustacea</taxon>
        <taxon>Multicrustacea</taxon>
        <taxon>Malacostraca</taxon>
        <taxon>Eumalacostraca</taxon>
        <taxon>Eucarida</taxon>
        <taxon>Decapoda</taxon>
        <taxon>Pleocyemata</taxon>
        <taxon>Anomura</taxon>
        <taxon>Galatheoidea</taxon>
        <taxon>Porcellanidae</taxon>
        <taxon>Petrolisthes</taxon>
    </lineage>
</organism>
<dbReference type="EMBL" id="JAWZYT010005032">
    <property type="protein sequence ID" value="KAK4291825.1"/>
    <property type="molecule type" value="Genomic_DNA"/>
</dbReference>
<proteinExistence type="predicted"/>
<gene>
    <name evidence="2" type="ORF">Pmani_035370</name>
</gene>
<dbReference type="Proteomes" id="UP001292094">
    <property type="component" value="Unassembled WGS sequence"/>
</dbReference>
<keyword evidence="3" id="KW-1185">Reference proteome</keyword>
<evidence type="ECO:0000313" key="2">
    <source>
        <dbReference type="EMBL" id="KAK4291825.1"/>
    </source>
</evidence>
<evidence type="ECO:0000313" key="3">
    <source>
        <dbReference type="Proteomes" id="UP001292094"/>
    </source>
</evidence>
<evidence type="ECO:0000256" key="1">
    <source>
        <dbReference type="SAM" id="MobiDB-lite"/>
    </source>
</evidence>
<protein>
    <submittedName>
        <fullName evidence="2">Uncharacterized protein</fullName>
    </submittedName>
</protein>
<feature type="compositionally biased region" description="Basic and acidic residues" evidence="1">
    <location>
        <begin position="53"/>
        <end position="64"/>
    </location>
</feature>
<feature type="region of interest" description="Disordered" evidence="1">
    <location>
        <begin position="32"/>
        <end position="110"/>
    </location>
</feature>
<reference evidence="2" key="1">
    <citation type="submission" date="2023-11" db="EMBL/GenBank/DDBJ databases">
        <title>Genome assemblies of two species of porcelain crab, Petrolisthes cinctipes and Petrolisthes manimaculis (Anomura: Porcellanidae).</title>
        <authorList>
            <person name="Angst P."/>
        </authorList>
    </citation>
    <scope>NUCLEOTIDE SEQUENCE</scope>
    <source>
        <strain evidence="2">PB745_02</strain>
        <tissue evidence="2">Gill</tissue>
    </source>
</reference>
<feature type="compositionally biased region" description="Basic and acidic residues" evidence="1">
    <location>
        <begin position="80"/>
        <end position="89"/>
    </location>
</feature>
<sequence length="110" mass="12578">MNDDFRSKFIRLALEAFNCKCIRPRVEEIKGATSMGRETGTRIGEAQGMITTRKGEEVDKNREGEGEENLEQGRVRRKSGIREGEKEYWNKGGGKGKLEQGRWRRSTGTR</sequence>